<protein>
    <recommendedName>
        <fullName evidence="4">DUF3137 domain-containing protein</fullName>
    </recommendedName>
</protein>
<dbReference type="RefSeq" id="WP_220302122.1">
    <property type="nucleotide sequence ID" value="NZ_JAEUAW010000018.1"/>
</dbReference>
<feature type="transmembrane region" description="Helical" evidence="1">
    <location>
        <begin position="73"/>
        <end position="93"/>
    </location>
</feature>
<evidence type="ECO:0000313" key="2">
    <source>
        <dbReference type="EMBL" id="MBW9095420.1"/>
    </source>
</evidence>
<evidence type="ECO:0000256" key="1">
    <source>
        <dbReference type="SAM" id="Phobius"/>
    </source>
</evidence>
<dbReference type="Proteomes" id="UP001196843">
    <property type="component" value="Unassembled WGS sequence"/>
</dbReference>
<dbReference type="EMBL" id="JAEUAW010000018">
    <property type="protein sequence ID" value="MBW9095420.1"/>
    <property type="molecule type" value="Genomic_DNA"/>
</dbReference>
<keyword evidence="1" id="KW-1133">Transmembrane helix</keyword>
<comment type="caution">
    <text evidence="2">The sequence shown here is derived from an EMBL/GenBank/DDBJ whole genome shotgun (WGS) entry which is preliminary data.</text>
</comment>
<keyword evidence="1" id="KW-0812">Transmembrane</keyword>
<proteinExistence type="predicted"/>
<sequence length="360" mass="39218">MLATSLDTSALTEPVDRDGLAAYRETLPAAIRGPVHAIWWPRVVLAAASAFLAGFFAWLLLGTGEVTVDDVVVAAGAIGLAVGLIALTAVAVARDLARRSGRRQWRLSRFAAGNGLTYTPVAGRLELPGMIFGARDAQVAWDVVRDAGGLVVGNQTFSTGSGKNRRTHRWGFATVRLGTTLPHLVLDATANDALTLSNLPVSLDPAQRLSLEGDFDRHFTLYAPAGYERDALYLFTPDVMARFVDRAAALDVEIVDDRLLLYSRSDLSTLEPEVWEWVFATIAALTAQVAQWQRWRDARLGETRVVTDGARVRILRPPRGVAVPGRRLTERVHWIWIVLGLVFAGMGLFAILDDAFGLIP</sequence>
<gene>
    <name evidence="2" type="ORF">JNB62_17195</name>
</gene>
<evidence type="ECO:0008006" key="4">
    <source>
        <dbReference type="Google" id="ProtNLM"/>
    </source>
</evidence>
<organism evidence="2 3">
    <name type="scientific">Microbacterium jejuense</name>
    <dbReference type="NCBI Taxonomy" id="1263637"/>
    <lineage>
        <taxon>Bacteria</taxon>
        <taxon>Bacillati</taxon>
        <taxon>Actinomycetota</taxon>
        <taxon>Actinomycetes</taxon>
        <taxon>Micrococcales</taxon>
        <taxon>Microbacteriaceae</taxon>
        <taxon>Microbacterium</taxon>
    </lineage>
</organism>
<evidence type="ECO:0000313" key="3">
    <source>
        <dbReference type="Proteomes" id="UP001196843"/>
    </source>
</evidence>
<keyword evidence="3" id="KW-1185">Reference proteome</keyword>
<reference evidence="2 3" key="1">
    <citation type="journal article" date="2021" name="MBio">
        <title>Poor Competitiveness of Bradyrhizobium in Pigeon Pea Root Colonization in Indian Soils.</title>
        <authorList>
            <person name="Chalasani D."/>
            <person name="Basu A."/>
            <person name="Pullabhotla S.V.S.R.N."/>
            <person name="Jorrin B."/>
            <person name="Neal A.L."/>
            <person name="Poole P.S."/>
            <person name="Podile A.R."/>
            <person name="Tkacz A."/>
        </authorList>
    </citation>
    <scope>NUCLEOTIDE SEQUENCE [LARGE SCALE GENOMIC DNA]</scope>
    <source>
        <strain evidence="2 3">HU14</strain>
    </source>
</reference>
<accession>A0ABS7HRS2</accession>
<name>A0ABS7HRS2_9MICO</name>
<feature type="transmembrane region" description="Helical" evidence="1">
    <location>
        <begin position="334"/>
        <end position="352"/>
    </location>
</feature>
<keyword evidence="1" id="KW-0472">Membrane</keyword>
<feature type="transmembrane region" description="Helical" evidence="1">
    <location>
        <begin position="39"/>
        <end position="61"/>
    </location>
</feature>